<evidence type="ECO:0000256" key="3">
    <source>
        <dbReference type="ARBA" id="ARBA00022559"/>
    </source>
</evidence>
<dbReference type="InterPro" id="IPR010255">
    <property type="entry name" value="Haem_peroxidase_sf"/>
</dbReference>
<feature type="chain" id="PRO_5042826851" description="Peroxidase" evidence="8">
    <location>
        <begin position="20"/>
        <end position="616"/>
    </location>
</feature>
<keyword evidence="10" id="KW-1185">Reference proteome</keyword>
<proteinExistence type="predicted"/>
<dbReference type="PANTHER" id="PTHR11475">
    <property type="entry name" value="OXIDASE/PEROXIDASE"/>
    <property type="match status" value="1"/>
</dbReference>
<accession>A0AAN9T739</accession>
<dbReference type="GO" id="GO:0020037">
    <property type="term" value="F:heme binding"/>
    <property type="evidence" value="ECO:0007669"/>
    <property type="project" value="InterPro"/>
</dbReference>
<dbReference type="AlphaFoldDB" id="A0AAN9T739"/>
<evidence type="ECO:0000256" key="4">
    <source>
        <dbReference type="ARBA" id="ARBA00022617"/>
    </source>
</evidence>
<dbReference type="GO" id="GO:0006979">
    <property type="term" value="P:response to oxidative stress"/>
    <property type="evidence" value="ECO:0007669"/>
    <property type="project" value="InterPro"/>
</dbReference>
<feature type="binding site" description="axial binding residue" evidence="7">
    <location>
        <position position="375"/>
    </location>
    <ligand>
        <name>heme b</name>
        <dbReference type="ChEBI" id="CHEBI:60344"/>
    </ligand>
    <ligandPart>
        <name>Fe</name>
        <dbReference type="ChEBI" id="CHEBI:18248"/>
    </ligandPart>
</feature>
<dbReference type="InterPro" id="IPR019791">
    <property type="entry name" value="Haem_peroxidase_animal"/>
</dbReference>
<evidence type="ECO:0000256" key="5">
    <source>
        <dbReference type="ARBA" id="ARBA00022729"/>
    </source>
</evidence>
<dbReference type="PROSITE" id="PS50292">
    <property type="entry name" value="PEROXIDASE_3"/>
    <property type="match status" value="1"/>
</dbReference>
<dbReference type="PRINTS" id="PR00457">
    <property type="entry name" value="ANPEROXIDASE"/>
</dbReference>
<evidence type="ECO:0000256" key="7">
    <source>
        <dbReference type="PIRSR" id="PIRSR619791-2"/>
    </source>
</evidence>
<reference evidence="9 10" key="1">
    <citation type="submission" date="2024-03" db="EMBL/GenBank/DDBJ databases">
        <title>Adaptation during the transition from Ophiocordyceps entomopathogen to insect associate is accompanied by gene loss and intensified selection.</title>
        <authorList>
            <person name="Ward C.M."/>
            <person name="Onetto C.A."/>
            <person name="Borneman A.R."/>
        </authorList>
    </citation>
    <scope>NUCLEOTIDE SEQUENCE [LARGE SCALE GENOMIC DNA]</scope>
    <source>
        <strain evidence="9">AWRI1</strain>
        <tissue evidence="9">Single Adult Female</tissue>
    </source>
</reference>
<evidence type="ECO:0008006" key="11">
    <source>
        <dbReference type="Google" id="ProtNLM"/>
    </source>
</evidence>
<evidence type="ECO:0000256" key="1">
    <source>
        <dbReference type="ARBA" id="ARBA00004613"/>
    </source>
</evidence>
<dbReference type="EMBL" id="JBBCAQ010000036">
    <property type="protein sequence ID" value="KAK7576097.1"/>
    <property type="molecule type" value="Genomic_DNA"/>
</dbReference>
<dbReference type="GO" id="GO:0004601">
    <property type="term" value="F:peroxidase activity"/>
    <property type="evidence" value="ECO:0007669"/>
    <property type="project" value="UniProtKB-KW"/>
</dbReference>
<keyword evidence="3" id="KW-0560">Oxidoreductase</keyword>
<name>A0AAN9T739_9HEMI</name>
<dbReference type="InterPro" id="IPR037120">
    <property type="entry name" value="Haem_peroxidase_sf_animal"/>
</dbReference>
<keyword evidence="4 7" id="KW-0349">Heme</keyword>
<evidence type="ECO:0000256" key="6">
    <source>
        <dbReference type="ARBA" id="ARBA00023004"/>
    </source>
</evidence>
<dbReference type="GO" id="GO:0046872">
    <property type="term" value="F:metal ion binding"/>
    <property type="evidence" value="ECO:0007669"/>
    <property type="project" value="UniProtKB-KW"/>
</dbReference>
<protein>
    <recommendedName>
        <fullName evidence="11">Peroxidase</fullName>
    </recommendedName>
</protein>
<dbReference type="FunFam" id="1.10.640.10:FF:000003">
    <property type="entry name" value="chorion peroxidase"/>
    <property type="match status" value="1"/>
</dbReference>
<dbReference type="Gene3D" id="1.10.640.10">
    <property type="entry name" value="Haem peroxidase domain superfamily, animal type"/>
    <property type="match status" value="1"/>
</dbReference>
<dbReference type="GO" id="GO:0005576">
    <property type="term" value="C:extracellular region"/>
    <property type="evidence" value="ECO:0007669"/>
    <property type="project" value="UniProtKB-SubCell"/>
</dbReference>
<dbReference type="Pfam" id="PF03098">
    <property type="entry name" value="An_peroxidase"/>
    <property type="match status" value="1"/>
</dbReference>
<feature type="signal peptide" evidence="8">
    <location>
        <begin position="1"/>
        <end position="19"/>
    </location>
</feature>
<dbReference type="Proteomes" id="UP001367676">
    <property type="component" value="Unassembled WGS sequence"/>
</dbReference>
<evidence type="ECO:0000256" key="2">
    <source>
        <dbReference type="ARBA" id="ARBA00022525"/>
    </source>
</evidence>
<dbReference type="GO" id="GO:0022412">
    <property type="term" value="P:cellular process involved in reproduction in multicellular organism"/>
    <property type="evidence" value="ECO:0007669"/>
    <property type="project" value="UniProtKB-ARBA"/>
</dbReference>
<keyword evidence="2" id="KW-0964">Secreted</keyword>
<gene>
    <name evidence="9" type="ORF">V9T40_012383</name>
</gene>
<keyword evidence="5 8" id="KW-0732">Signal</keyword>
<comment type="caution">
    <text evidence="9">The sequence shown here is derived from an EMBL/GenBank/DDBJ whole genome shotgun (WGS) entry which is preliminary data.</text>
</comment>
<evidence type="ECO:0000313" key="10">
    <source>
        <dbReference type="Proteomes" id="UP001367676"/>
    </source>
</evidence>
<comment type="subcellular location">
    <subcellularLocation>
        <location evidence="1">Secreted</location>
    </subcellularLocation>
</comment>
<dbReference type="PANTHER" id="PTHR11475:SF134">
    <property type="entry name" value="LD42267P"/>
    <property type="match status" value="1"/>
</dbReference>
<organism evidence="9 10">
    <name type="scientific">Parthenolecanium corni</name>
    <dbReference type="NCBI Taxonomy" id="536013"/>
    <lineage>
        <taxon>Eukaryota</taxon>
        <taxon>Metazoa</taxon>
        <taxon>Ecdysozoa</taxon>
        <taxon>Arthropoda</taxon>
        <taxon>Hexapoda</taxon>
        <taxon>Insecta</taxon>
        <taxon>Pterygota</taxon>
        <taxon>Neoptera</taxon>
        <taxon>Paraneoptera</taxon>
        <taxon>Hemiptera</taxon>
        <taxon>Sternorrhyncha</taxon>
        <taxon>Coccoidea</taxon>
        <taxon>Coccidae</taxon>
        <taxon>Parthenolecanium</taxon>
    </lineage>
</organism>
<evidence type="ECO:0000256" key="8">
    <source>
        <dbReference type="SAM" id="SignalP"/>
    </source>
</evidence>
<evidence type="ECO:0000313" key="9">
    <source>
        <dbReference type="EMBL" id="KAK7576097.1"/>
    </source>
</evidence>
<keyword evidence="7" id="KW-0479">Metal-binding</keyword>
<sequence length="616" mass="71345">MTEFLFYLTTAILVTDIFAIPDSQQKFTPLQFSSPFIAPADGKCAPKLRECDPDYIFYTDDGSCNNLRYSNFGQAMYPFERWLPADYSDGYDQPRVSVLGNPLPNSRKLRTSLLPNNEFRDSEINALFYAFGQYSSHDPSEHRPLLAELNACCDKDGKPVDPMPYECLPTIMPKDDEFYSKFGVTCVDFQRSTNTRCVGCSLKPIRQINHQTAFLDLSILYGSSKERAVATRAFWGGFLQRENNRDNSFQEYPARNSGAENCPYGGLGDYRISQNPEIFSMNTVFFRFHNHMARQLKKINRHWNDKLLYLYARRICVAMYQNVFFSEYIHTLIGVDAALNYNLYTLESGYDDGYNENISPQTFHEYTTTAGRSGHSMVRGSFQYGEKFERPQTYRLRDVYFQLDFFLKKNVFFDIIHTYAFEQCNKQDKFHSEDMDSFAFPVPEMTYGGDLSALGIDRGREFGLQSYNSYRKLCRIPELTSFDDLANDIVNPEDVEKLKSLYKSVEDIDLYVAGFMEKPYPGSTVGPTFTCLLGAQFQHWKFGDRKYFEFPTAKFTDNQLKVIRETTFAQIICIANPGMELIPKNAFHIESDWNPKVRCDDIIQQIDLTPWKDEYK</sequence>
<keyword evidence="3" id="KW-0575">Peroxidase</keyword>
<dbReference type="SUPFAM" id="SSF48113">
    <property type="entry name" value="Heme-dependent peroxidases"/>
    <property type="match status" value="1"/>
</dbReference>
<keyword evidence="6 7" id="KW-0408">Iron</keyword>